<dbReference type="GeneID" id="303172869"/>
<name>A0A1R4FSV7_9MICO</name>
<dbReference type="RefSeq" id="WP_086991727.1">
    <property type="nucleotide sequence ID" value="NZ_FUHU01000026.1"/>
</dbReference>
<dbReference type="Pfam" id="PF14542">
    <property type="entry name" value="Acetyltransf_CG"/>
    <property type="match status" value="1"/>
</dbReference>
<evidence type="ECO:0000259" key="1">
    <source>
        <dbReference type="PROSITE" id="PS51729"/>
    </source>
</evidence>
<protein>
    <recommendedName>
        <fullName evidence="1">N-acetyltransferase domain-containing protein</fullName>
    </recommendedName>
</protein>
<sequence length="95" mass="10367">MSENIEVQHAPAHDRFEITVDGKLAGTAAYIDADGVRSFTSTHVADEFGGRGLGSQLVDFALQATVDDGLKIQPICSFVVKKVEDEKWKPHVVRV</sequence>
<organism evidence="2 3">
    <name type="scientific">Agrococcus casei LMG 22410</name>
    <dbReference type="NCBI Taxonomy" id="1255656"/>
    <lineage>
        <taxon>Bacteria</taxon>
        <taxon>Bacillati</taxon>
        <taxon>Actinomycetota</taxon>
        <taxon>Actinomycetes</taxon>
        <taxon>Micrococcales</taxon>
        <taxon>Microbacteriaceae</taxon>
        <taxon>Agrococcus</taxon>
    </lineage>
</organism>
<evidence type="ECO:0000313" key="3">
    <source>
        <dbReference type="Proteomes" id="UP000195787"/>
    </source>
</evidence>
<feature type="domain" description="N-acetyltransferase" evidence="1">
    <location>
        <begin position="8"/>
        <end position="95"/>
    </location>
</feature>
<reference evidence="2 3" key="1">
    <citation type="submission" date="2017-02" db="EMBL/GenBank/DDBJ databases">
        <authorList>
            <person name="Peterson S.W."/>
        </authorList>
    </citation>
    <scope>NUCLEOTIDE SEQUENCE [LARGE SCALE GENOMIC DNA]</scope>
    <source>
        <strain evidence="2 3">LMG 22410</strain>
    </source>
</reference>
<dbReference type="Gene3D" id="3.40.630.30">
    <property type="match status" value="1"/>
</dbReference>
<keyword evidence="3" id="KW-1185">Reference proteome</keyword>
<dbReference type="AlphaFoldDB" id="A0A1R4FSV7"/>
<dbReference type="SUPFAM" id="SSF55729">
    <property type="entry name" value="Acyl-CoA N-acyltransferases (Nat)"/>
    <property type="match status" value="1"/>
</dbReference>
<dbReference type="InterPro" id="IPR045057">
    <property type="entry name" value="Gcn5-rel_NAT"/>
</dbReference>
<dbReference type="PROSITE" id="PS51729">
    <property type="entry name" value="GNAT_YJDJ"/>
    <property type="match status" value="1"/>
</dbReference>
<dbReference type="InterPro" id="IPR031165">
    <property type="entry name" value="GNAT_YJDJ"/>
</dbReference>
<dbReference type="Proteomes" id="UP000195787">
    <property type="component" value="Unassembled WGS sequence"/>
</dbReference>
<dbReference type="PANTHER" id="PTHR31435">
    <property type="entry name" value="PROTEIN NATD1"/>
    <property type="match status" value="1"/>
</dbReference>
<evidence type="ECO:0000313" key="2">
    <source>
        <dbReference type="EMBL" id="SJM59044.1"/>
    </source>
</evidence>
<dbReference type="CDD" id="cd04301">
    <property type="entry name" value="NAT_SF"/>
    <property type="match status" value="1"/>
</dbReference>
<proteinExistence type="predicted"/>
<dbReference type="PANTHER" id="PTHR31435:SF10">
    <property type="entry name" value="BSR4717 PROTEIN"/>
    <property type="match status" value="1"/>
</dbReference>
<accession>A0A1R4FSV7</accession>
<gene>
    <name evidence="2" type="ORF">CZ674_06485</name>
</gene>
<dbReference type="OrthoDB" id="5405911at2"/>
<dbReference type="InterPro" id="IPR016181">
    <property type="entry name" value="Acyl_CoA_acyltransferase"/>
</dbReference>
<dbReference type="EMBL" id="FUHU01000026">
    <property type="protein sequence ID" value="SJM59044.1"/>
    <property type="molecule type" value="Genomic_DNA"/>
</dbReference>